<accession>A0AAJ0LUA5</accession>
<gene>
    <name evidence="3" type="primary">YKE2</name>
    <name evidence="3" type="ORF">LTR09_003017</name>
</gene>
<dbReference type="GO" id="GO:0051131">
    <property type="term" value="P:chaperone-mediated protein complex assembly"/>
    <property type="evidence" value="ECO:0007669"/>
    <property type="project" value="TreeGrafter"/>
</dbReference>
<dbReference type="SUPFAM" id="SSF46579">
    <property type="entry name" value="Prefoldin"/>
    <property type="match status" value="1"/>
</dbReference>
<dbReference type="FunFam" id="1.10.287.370:FF:000003">
    <property type="entry name" value="Prefoldin subunit 6"/>
    <property type="match status" value="1"/>
</dbReference>
<dbReference type="InterPro" id="IPR009053">
    <property type="entry name" value="Prefoldin"/>
</dbReference>
<dbReference type="GO" id="GO:0051082">
    <property type="term" value="F:unfolded protein binding"/>
    <property type="evidence" value="ECO:0007669"/>
    <property type="project" value="InterPro"/>
</dbReference>
<dbReference type="Gene3D" id="1.10.287.370">
    <property type="match status" value="1"/>
</dbReference>
<sequence length="141" mass="16200">MAEQHKELRSLSDDYEKLQGELTTRVQARQRLESQFTENKGVQKEFSTLNDDAKIYKLVGPVLLKQDTTEARGTVDSRLEYIGNEMYCLTFPIYRDWYANVLCSKRVEENIKGLQQQSEGKRTEIMRLQSTMQQGATAAAA</sequence>
<dbReference type="CDD" id="cd23161">
    <property type="entry name" value="Prefoldin_6"/>
    <property type="match status" value="1"/>
</dbReference>
<evidence type="ECO:0000256" key="1">
    <source>
        <dbReference type="ARBA" id="ARBA00008045"/>
    </source>
</evidence>
<dbReference type="GO" id="GO:0051087">
    <property type="term" value="F:protein-folding chaperone binding"/>
    <property type="evidence" value="ECO:0007669"/>
    <property type="project" value="TreeGrafter"/>
</dbReference>
<protein>
    <submittedName>
        <fullName evidence="3">Prefoldin subunit 6</fullName>
    </submittedName>
</protein>
<dbReference type="PANTHER" id="PTHR21431">
    <property type="entry name" value="PREFOLDIN SUBUNIT 6"/>
    <property type="match status" value="1"/>
</dbReference>
<comment type="similarity">
    <text evidence="1">Belongs to the prefoldin subunit beta family.</text>
</comment>
<dbReference type="AlphaFoldDB" id="A0AAJ0LUA5"/>
<proteinExistence type="inferred from homology"/>
<comment type="caution">
    <text evidence="3">The sequence shown here is derived from an EMBL/GenBank/DDBJ whole genome shotgun (WGS) entry which is preliminary data.</text>
</comment>
<dbReference type="GO" id="GO:0005737">
    <property type="term" value="C:cytoplasm"/>
    <property type="evidence" value="ECO:0007669"/>
    <property type="project" value="TreeGrafter"/>
</dbReference>
<keyword evidence="2" id="KW-0143">Chaperone</keyword>
<dbReference type="GO" id="GO:0016272">
    <property type="term" value="C:prefoldin complex"/>
    <property type="evidence" value="ECO:0007669"/>
    <property type="project" value="InterPro"/>
</dbReference>
<evidence type="ECO:0000313" key="4">
    <source>
        <dbReference type="Proteomes" id="UP001271007"/>
    </source>
</evidence>
<dbReference type="Proteomes" id="UP001271007">
    <property type="component" value="Unassembled WGS sequence"/>
</dbReference>
<evidence type="ECO:0000313" key="3">
    <source>
        <dbReference type="EMBL" id="KAK3055783.1"/>
    </source>
</evidence>
<reference evidence="3" key="1">
    <citation type="submission" date="2023-04" db="EMBL/GenBank/DDBJ databases">
        <title>Black Yeasts Isolated from many extreme environments.</title>
        <authorList>
            <person name="Coleine C."/>
            <person name="Stajich J.E."/>
            <person name="Selbmann L."/>
        </authorList>
    </citation>
    <scope>NUCLEOTIDE SEQUENCE</scope>
    <source>
        <strain evidence="3">CCFEE 5312</strain>
    </source>
</reference>
<dbReference type="GO" id="GO:0006457">
    <property type="term" value="P:protein folding"/>
    <property type="evidence" value="ECO:0007669"/>
    <property type="project" value="InterPro"/>
</dbReference>
<name>A0AAJ0LUA5_9PEZI</name>
<dbReference type="PANTHER" id="PTHR21431:SF0">
    <property type="entry name" value="PREFOLDIN SUBUNIT 6"/>
    <property type="match status" value="1"/>
</dbReference>
<organism evidence="3 4">
    <name type="scientific">Extremus antarcticus</name>
    <dbReference type="NCBI Taxonomy" id="702011"/>
    <lineage>
        <taxon>Eukaryota</taxon>
        <taxon>Fungi</taxon>
        <taxon>Dikarya</taxon>
        <taxon>Ascomycota</taxon>
        <taxon>Pezizomycotina</taxon>
        <taxon>Dothideomycetes</taxon>
        <taxon>Dothideomycetidae</taxon>
        <taxon>Mycosphaerellales</taxon>
        <taxon>Extremaceae</taxon>
        <taxon>Extremus</taxon>
    </lineage>
</organism>
<dbReference type="Pfam" id="PF01920">
    <property type="entry name" value="Prefoldin_2"/>
    <property type="match status" value="1"/>
</dbReference>
<keyword evidence="4" id="KW-1185">Reference proteome</keyword>
<dbReference type="InterPro" id="IPR002777">
    <property type="entry name" value="PFD_beta-like"/>
</dbReference>
<dbReference type="EMBL" id="JAWDJX010000007">
    <property type="protein sequence ID" value="KAK3055783.1"/>
    <property type="molecule type" value="Genomic_DNA"/>
</dbReference>
<evidence type="ECO:0000256" key="2">
    <source>
        <dbReference type="ARBA" id="ARBA00023186"/>
    </source>
</evidence>